<dbReference type="Pfam" id="PF06230">
    <property type="entry name" value="LpxI_C"/>
    <property type="match status" value="1"/>
</dbReference>
<evidence type="ECO:0000259" key="1">
    <source>
        <dbReference type="Pfam" id="PF06230"/>
    </source>
</evidence>
<dbReference type="Proteomes" id="UP000184290">
    <property type="component" value="Unassembled WGS sequence"/>
</dbReference>
<dbReference type="Gene3D" id="3.40.50.20">
    <property type="match status" value="1"/>
</dbReference>
<dbReference type="Gene3D" id="3.40.140.80">
    <property type="match status" value="1"/>
</dbReference>
<dbReference type="EMBL" id="FQZC01000001">
    <property type="protein sequence ID" value="SHI72020.1"/>
    <property type="molecule type" value="Genomic_DNA"/>
</dbReference>
<comment type="caution">
    <text evidence="3">The sequence shown here is derived from an EMBL/GenBank/DDBJ whole genome shotgun (WGS) entry which is preliminary data.</text>
</comment>
<protein>
    <submittedName>
        <fullName evidence="3">Uncharacterized protein</fullName>
    </submittedName>
</protein>
<proteinExistence type="predicted"/>
<reference evidence="3 4" key="1">
    <citation type="submission" date="2016-11" db="EMBL/GenBank/DDBJ databases">
        <authorList>
            <person name="Varghese N."/>
            <person name="Submissions S."/>
        </authorList>
    </citation>
    <scope>NUCLEOTIDE SEQUENCE [LARGE SCALE GENOMIC DNA]</scope>
    <source>
        <strain evidence="3 4">DSM 21988</strain>
    </source>
</reference>
<keyword evidence="4" id="KW-1185">Reference proteome</keyword>
<accession>A0ABY1I786</accession>
<name>A0ABY1I786_9HYPH</name>
<feature type="domain" description="LpxI C-terminal" evidence="1">
    <location>
        <begin position="161"/>
        <end position="297"/>
    </location>
</feature>
<evidence type="ECO:0000313" key="4">
    <source>
        <dbReference type="Proteomes" id="UP000184290"/>
    </source>
</evidence>
<evidence type="ECO:0000259" key="2">
    <source>
        <dbReference type="Pfam" id="PF17930"/>
    </source>
</evidence>
<dbReference type="Pfam" id="PF17930">
    <property type="entry name" value="LpxI_N"/>
    <property type="match status" value="1"/>
</dbReference>
<gene>
    <name evidence="3" type="ORF">SAMN02745911_0953</name>
</gene>
<dbReference type="PANTHER" id="PTHR39962">
    <property type="entry name" value="BLL4848 PROTEIN"/>
    <property type="match status" value="1"/>
</dbReference>
<dbReference type="InterPro" id="IPR043167">
    <property type="entry name" value="LpxI_C_sf"/>
</dbReference>
<dbReference type="PANTHER" id="PTHR39962:SF1">
    <property type="entry name" value="LPXI FAMILY PROTEIN"/>
    <property type="match status" value="1"/>
</dbReference>
<dbReference type="InterPro" id="IPR010415">
    <property type="entry name" value="LpxI_C"/>
</dbReference>
<feature type="domain" description="LpxI N-terminal" evidence="2">
    <location>
        <begin position="30"/>
        <end position="158"/>
    </location>
</feature>
<organism evidence="3 4">
    <name type="scientific">Aureimonas altamirensis DSM 21988</name>
    <dbReference type="NCBI Taxonomy" id="1121026"/>
    <lineage>
        <taxon>Bacteria</taxon>
        <taxon>Pseudomonadati</taxon>
        <taxon>Pseudomonadota</taxon>
        <taxon>Alphaproteobacteria</taxon>
        <taxon>Hyphomicrobiales</taxon>
        <taxon>Aurantimonadaceae</taxon>
        <taxon>Aureimonas</taxon>
    </lineage>
</organism>
<evidence type="ECO:0000313" key="3">
    <source>
        <dbReference type="EMBL" id="SHI72020.1"/>
    </source>
</evidence>
<dbReference type="InterPro" id="IPR041255">
    <property type="entry name" value="LpxI_N"/>
</dbReference>
<sequence length="305" mass="32388">MLPPVGPASLSAGLPAPVGMVPATPGEAFGIVAGGGVLPKMIADTLQRVGFTPVVVPVGDGWLEDWSPYRNRPLKWSQTGDIFPYLRKAGVRHLVFCGTISIRPDYRSMIPSLQTLRLLPEILSIMRGGDDTMLRAVSRAFERRGFELHGVQEIIPGLIAPEGLIAGRAPDDAEARAIERAAEAARALGHLDIGQAAVASAERVIALEGIEGTRDMLKRVADLRLQGRIGRSERTVLFKAVKPQQDRRLDLPSIGVETIEQAAEAGLSGIGVSSGASLVIDIDALAEAAARRGLFVVGVAEGRHP</sequence>
<dbReference type="InterPro" id="IPR053174">
    <property type="entry name" value="LpxI"/>
</dbReference>